<protein>
    <submittedName>
        <fullName evidence="2">dTDP-4-dehydrorhamnose 3,5-epimerase family protein</fullName>
    </submittedName>
</protein>
<dbReference type="RefSeq" id="WP_393169534.1">
    <property type="nucleotide sequence ID" value="NZ_JBICRM010000016.1"/>
</dbReference>
<dbReference type="PANTHER" id="PTHR21047:SF2">
    <property type="entry name" value="THYMIDINE DIPHOSPHO-4-KETO-RHAMNOSE 3,5-EPIMERASE"/>
    <property type="match status" value="1"/>
</dbReference>
<evidence type="ECO:0000313" key="3">
    <source>
        <dbReference type="Proteomes" id="UP001603978"/>
    </source>
</evidence>
<dbReference type="EMBL" id="JBICRM010000016">
    <property type="protein sequence ID" value="MFG1706565.1"/>
    <property type="molecule type" value="Genomic_DNA"/>
</dbReference>
<comment type="similarity">
    <text evidence="1">Belongs to the dTDP-4-dehydrorhamnose 3,5-epimerase family.</text>
</comment>
<reference evidence="2 3" key="1">
    <citation type="submission" date="2024-10" db="EMBL/GenBank/DDBJ databases">
        <authorList>
            <person name="Topkara A.R."/>
            <person name="Saygin H."/>
        </authorList>
    </citation>
    <scope>NUCLEOTIDE SEQUENCE [LARGE SCALE GENOMIC DNA]</scope>
    <source>
        <strain evidence="2 3">M3C6</strain>
    </source>
</reference>
<gene>
    <name evidence="2" type="ORF">ACFLIM_25555</name>
</gene>
<name>A0ABW7AGS4_9ACTN</name>
<keyword evidence="3" id="KW-1185">Reference proteome</keyword>
<evidence type="ECO:0000256" key="1">
    <source>
        <dbReference type="ARBA" id="ARBA00010154"/>
    </source>
</evidence>
<sequence>MQIEPLGIDGAFLIKPEIFPDHRGEFLEVFSEPAFREVVGHPLKVAQVNCSRSLRGTIRGIHAFGLPPGQSRYITCPHGEILDIVVDIRVGSPTFGEWEAVRLDDRSRHGLYLAEGHAHAFAPLTDEATVVYLVSSTYAPQKELLVDPYDPELALPWPQAPERLLSEKDSKAPSLREALRLGVLPDYAECRARHEELCREADALSAVPARRHG</sequence>
<dbReference type="PANTHER" id="PTHR21047">
    <property type="entry name" value="DTDP-6-DEOXY-D-GLUCOSE-3,5 EPIMERASE"/>
    <property type="match status" value="1"/>
</dbReference>
<comment type="caution">
    <text evidence="2">The sequence shown here is derived from an EMBL/GenBank/DDBJ whole genome shotgun (WGS) entry which is preliminary data.</text>
</comment>
<dbReference type="CDD" id="cd00438">
    <property type="entry name" value="cupin_RmlC"/>
    <property type="match status" value="1"/>
</dbReference>
<dbReference type="Gene3D" id="2.60.120.10">
    <property type="entry name" value="Jelly Rolls"/>
    <property type="match status" value="1"/>
</dbReference>
<dbReference type="SUPFAM" id="SSF51182">
    <property type="entry name" value="RmlC-like cupins"/>
    <property type="match status" value="1"/>
</dbReference>
<dbReference type="InterPro" id="IPR000888">
    <property type="entry name" value="RmlC-like"/>
</dbReference>
<dbReference type="InterPro" id="IPR011051">
    <property type="entry name" value="RmlC_Cupin_sf"/>
</dbReference>
<dbReference type="InterPro" id="IPR014710">
    <property type="entry name" value="RmlC-like_jellyroll"/>
</dbReference>
<proteinExistence type="inferred from homology"/>
<organism evidence="2 3">
    <name type="scientific">Nonomuraea marmarensis</name>
    <dbReference type="NCBI Taxonomy" id="3351344"/>
    <lineage>
        <taxon>Bacteria</taxon>
        <taxon>Bacillati</taxon>
        <taxon>Actinomycetota</taxon>
        <taxon>Actinomycetes</taxon>
        <taxon>Streptosporangiales</taxon>
        <taxon>Streptosporangiaceae</taxon>
        <taxon>Nonomuraea</taxon>
    </lineage>
</organism>
<accession>A0ABW7AGS4</accession>
<dbReference type="Pfam" id="PF00908">
    <property type="entry name" value="dTDP_sugar_isom"/>
    <property type="match status" value="1"/>
</dbReference>
<dbReference type="Proteomes" id="UP001603978">
    <property type="component" value="Unassembled WGS sequence"/>
</dbReference>
<evidence type="ECO:0000313" key="2">
    <source>
        <dbReference type="EMBL" id="MFG1706565.1"/>
    </source>
</evidence>